<dbReference type="CDD" id="cd07129">
    <property type="entry name" value="ALDH_KGSADH"/>
    <property type="match status" value="1"/>
</dbReference>
<dbReference type="Proteomes" id="UP000053413">
    <property type="component" value="Unassembled WGS sequence"/>
</dbReference>
<evidence type="ECO:0000313" key="6">
    <source>
        <dbReference type="EMBL" id="KUL47262.1"/>
    </source>
</evidence>
<dbReference type="InterPro" id="IPR016161">
    <property type="entry name" value="Ald_DH/histidinol_DH"/>
</dbReference>
<protein>
    <recommendedName>
        <fullName evidence="4">2,5-dioxovalerate dehydrogenase</fullName>
        <ecNumber evidence="4">1.2.1.26</ecNumber>
    </recommendedName>
</protein>
<keyword evidence="1" id="KW-0560">Oxidoreductase</keyword>
<dbReference type="AlphaFoldDB" id="A0A0X3VSL0"/>
<dbReference type="Gene3D" id="3.40.605.10">
    <property type="entry name" value="Aldehyde Dehydrogenase, Chain A, domain 1"/>
    <property type="match status" value="1"/>
</dbReference>
<dbReference type="OrthoDB" id="9770537at2"/>
<dbReference type="FunFam" id="3.40.605.10:FF:000037">
    <property type="entry name" value="NADP-dependent fatty aldehyde dehydrogenase"/>
    <property type="match status" value="1"/>
</dbReference>
<dbReference type="GO" id="GO:0047533">
    <property type="term" value="F:2,5-dioxovalerate dehydrogenase (NADP+) activity"/>
    <property type="evidence" value="ECO:0007669"/>
    <property type="project" value="UniProtKB-EC"/>
</dbReference>
<comment type="caution">
    <text evidence="6">The sequence shown here is derived from an EMBL/GenBank/DDBJ whole genome shotgun (WGS) entry which is preliminary data.</text>
</comment>
<dbReference type="Gene3D" id="3.40.309.10">
    <property type="entry name" value="Aldehyde Dehydrogenase, Chain A, domain 2"/>
    <property type="match status" value="1"/>
</dbReference>
<name>A0A0X3VSL0_STRVO</name>
<feature type="domain" description="Aldehyde dehydrogenase" evidence="5">
    <location>
        <begin position="31"/>
        <end position="340"/>
    </location>
</feature>
<accession>A0A0X3VSL0</accession>
<organism evidence="6 7">
    <name type="scientific">Streptomyces violaceusniger</name>
    <dbReference type="NCBI Taxonomy" id="68280"/>
    <lineage>
        <taxon>Bacteria</taxon>
        <taxon>Bacillati</taxon>
        <taxon>Actinomycetota</taxon>
        <taxon>Actinomycetes</taxon>
        <taxon>Kitasatosporales</taxon>
        <taxon>Streptomycetaceae</taxon>
        <taxon>Streptomyces</taxon>
        <taxon>Streptomyces violaceusniger group</taxon>
    </lineage>
</organism>
<evidence type="ECO:0000259" key="5">
    <source>
        <dbReference type="Pfam" id="PF00171"/>
    </source>
</evidence>
<dbReference type="SUPFAM" id="SSF53720">
    <property type="entry name" value="ALDH-like"/>
    <property type="match status" value="1"/>
</dbReference>
<reference evidence="7" key="1">
    <citation type="submission" date="2015-10" db="EMBL/GenBank/DDBJ databases">
        <authorList>
            <person name="Ju K.-S."/>
            <person name="Doroghazi J.R."/>
            <person name="Metcalf W.W."/>
        </authorList>
    </citation>
    <scope>NUCLEOTIDE SEQUENCE [LARGE SCALE GENOMIC DNA]</scope>
    <source>
        <strain evidence="7">NRRL F-8817</strain>
    </source>
</reference>
<dbReference type="InterPro" id="IPR050740">
    <property type="entry name" value="Aldehyde_DH_Superfamily"/>
</dbReference>
<dbReference type="InterPro" id="IPR016163">
    <property type="entry name" value="Ald_DH_C"/>
</dbReference>
<dbReference type="InterPro" id="IPR016162">
    <property type="entry name" value="Ald_DH_N"/>
</dbReference>
<sequence length="547" mass="56828">MKRKEPLVSAHPQTSPTGVMVIGAEPVIGTGEEIRSVDPRTGAALDPDYHAASVDQVERACALAKQAFPSFRATAAERRAEFLERIADLLDERRDSLVERAHIETALPRPRLTGEVGRTSGQLRLFAAELRAGTWQGARIDPARLNREPLPRADIRQRRIALGPVAVFGASNFPLAFSTAGGDTASALAAGCPVVVKAHQAHLGTAELVARTIAEAAADTGMPEGVFSQLVGGGADVGARLVRDPRIRAVGFTGSREGGLAIAAMAADRPVPIPVYAEMSSINPVLLLPAALESRGAELGAAFAGSLSLGAGQFCTNPGLVLAIEGPGLEAFTKAAADAVAADAGATMLTTGIADHYAAAGDALAARDGVDEFARGSRPDSAACGRARLLTVDGARFAADPALQAEVFGATSLLVRCADTAELTAAVETLEGQLTATVHADEADHLLAAKLLPLLEERAGRILFDGWPTGVEVGHAMVHGGPFPATTDPRSTSVGTLAIERFLRPVAYQDVPTALLPAEVRDENPLGVWRRLDGEPSRDALAVDSAD</sequence>
<dbReference type="InterPro" id="IPR044151">
    <property type="entry name" value="ALDH_KGSADH"/>
</dbReference>
<dbReference type="Pfam" id="PF00171">
    <property type="entry name" value="Aldedh"/>
    <property type="match status" value="1"/>
</dbReference>
<dbReference type="PANTHER" id="PTHR43353">
    <property type="entry name" value="SUCCINATE-SEMIALDEHYDE DEHYDROGENASE, MITOCHONDRIAL"/>
    <property type="match status" value="1"/>
</dbReference>
<dbReference type="InterPro" id="IPR015590">
    <property type="entry name" value="Aldehyde_DH_dom"/>
</dbReference>
<gene>
    <name evidence="6" type="ORF">ADL28_33105</name>
</gene>
<evidence type="ECO:0000313" key="7">
    <source>
        <dbReference type="Proteomes" id="UP000053413"/>
    </source>
</evidence>
<dbReference type="EC" id="1.2.1.26" evidence="4"/>
<comment type="catalytic activity">
    <reaction evidence="2">
        <text>2,5-dioxopentanoate + NAD(+) + H2O = 2-oxoglutarate + NADH + 2 H(+)</text>
        <dbReference type="Rhea" id="RHEA:47152"/>
        <dbReference type="ChEBI" id="CHEBI:15377"/>
        <dbReference type="ChEBI" id="CHEBI:15378"/>
        <dbReference type="ChEBI" id="CHEBI:16810"/>
        <dbReference type="ChEBI" id="CHEBI:57540"/>
        <dbReference type="ChEBI" id="CHEBI:57945"/>
        <dbReference type="ChEBI" id="CHEBI:58136"/>
    </reaction>
</comment>
<evidence type="ECO:0000256" key="2">
    <source>
        <dbReference type="ARBA" id="ARBA00050769"/>
    </source>
</evidence>
<comment type="catalytic activity">
    <reaction evidence="3">
        <text>2,5-dioxopentanoate + NADP(+) + H2O = 2-oxoglutarate + NADPH + 2 H(+)</text>
        <dbReference type="Rhea" id="RHEA:11296"/>
        <dbReference type="ChEBI" id="CHEBI:15377"/>
        <dbReference type="ChEBI" id="CHEBI:15378"/>
        <dbReference type="ChEBI" id="CHEBI:16810"/>
        <dbReference type="ChEBI" id="CHEBI:57783"/>
        <dbReference type="ChEBI" id="CHEBI:58136"/>
        <dbReference type="ChEBI" id="CHEBI:58349"/>
        <dbReference type="EC" id="1.2.1.26"/>
    </reaction>
</comment>
<evidence type="ECO:0000256" key="4">
    <source>
        <dbReference type="ARBA" id="ARBA00067023"/>
    </source>
</evidence>
<dbReference type="EMBL" id="LLZJ01000388">
    <property type="protein sequence ID" value="KUL47262.1"/>
    <property type="molecule type" value="Genomic_DNA"/>
</dbReference>
<evidence type="ECO:0000256" key="3">
    <source>
        <dbReference type="ARBA" id="ARBA00051918"/>
    </source>
</evidence>
<proteinExistence type="predicted"/>
<dbReference type="PANTHER" id="PTHR43353:SF3">
    <property type="entry name" value="ALDEHYDE DEHYDROGENASE-RELATED"/>
    <property type="match status" value="1"/>
</dbReference>
<evidence type="ECO:0000256" key="1">
    <source>
        <dbReference type="ARBA" id="ARBA00023002"/>
    </source>
</evidence>